<evidence type="ECO:0000256" key="1">
    <source>
        <dbReference type="ARBA" id="ARBA00009250"/>
    </source>
</evidence>
<dbReference type="InterPro" id="IPR038132">
    <property type="entry name" value="Vps16_C_sf"/>
</dbReference>
<evidence type="ECO:0000256" key="3">
    <source>
        <dbReference type="SAM" id="MobiDB-lite"/>
    </source>
</evidence>
<dbReference type="InterPro" id="IPR016534">
    <property type="entry name" value="VPS16"/>
</dbReference>
<feature type="compositionally biased region" description="Low complexity" evidence="3">
    <location>
        <begin position="9"/>
        <end position="27"/>
    </location>
</feature>
<dbReference type="Proteomes" id="UP001360953">
    <property type="component" value="Unassembled WGS sequence"/>
</dbReference>
<evidence type="ECO:0000256" key="2">
    <source>
        <dbReference type="PIRNR" id="PIRNR007949"/>
    </source>
</evidence>
<dbReference type="GeneID" id="92034667"/>
<gene>
    <name evidence="6" type="ORF">J3D65DRAFT_639980</name>
</gene>
<sequence>MSDQDQDQDAPTQPHSTSSSSPTNNQHEPAHASRSTMKPTADWERVGDRFYRKLQLYTDVFDQDLELENYVVVGAPYSGAAAIYRDESKIQSYRGTQAAKSTIDIYSCAGKLLRSIGWDKGSIKGLGWSSEEQLLVISEDGSVRCYQDLQGDFTPFSLGNGADEVGVRACRFWGSGFVALLNNNRLVSVSRYGDPRPKLLATPPEDPVESWAIIPPTETLSRSVEVLLAIGETIYLVDATDCEDRLLQRGPFRHTSVSPNGKYVALYTEDSKVWVVSSDFQNKLSEYDSRARTMPKDMQWCGNSAVILAWEDEIHVVGPNGSGTKFFYDSWVHLITDVDGIRILTNELCEFIYRVPDVTEETFRLGSESPAAVLLEAVDHLERKSPKADDLIQLIRPSLAEAVDTCIKAAGHEYSIHWQKQLLKAASFGKSVLDLYNSDDFVEMCEILRVLNAVRFFEIGLPLSYDQYMRLTPEKLIERLINRHEYQLALKISDYLRLPTDRIYVHWASQKVRLSNDDEESICRLIVQKLSGKPGISFEEIARAAYDEGRSRLATELLDYEPRAGKQVPLLLDMKEDTIALDKAIESGDSDLVFHVLTHLKKQLTLASFFRTVTSRPVATALVESSALDQDRELLKDLYYQDDRRLDGANLLVAEALVQPTVAARIDKMKLAAKLLHDSREHGFNVKALDEAQRLLKLQEAFEKDLGGGGNPSNNPNNPGISVVGLSVNETLFRMVRAGHMKRAAKVQSEFKIPDRTFWWVRLRGLVAKRDWSEIEEISKQRKSPIGWEPFFNECLAAGNTRTAALFVPKCTNLPPPDRVEMFVKCGLLVRAGEEALKAKDMNTLVELKGKASGAAVHEIERMIGQLGGTRR</sequence>
<dbReference type="Pfam" id="PF04840">
    <property type="entry name" value="Vps16_C"/>
    <property type="match status" value="1"/>
</dbReference>
<protein>
    <recommendedName>
        <fullName evidence="2">Probable vacuolar protein sorting-associated protein 16 homolog</fullName>
    </recommendedName>
</protein>
<keyword evidence="2" id="KW-0813">Transport</keyword>
<dbReference type="PANTHER" id="PTHR12811">
    <property type="entry name" value="VACUOLAR PROTEIN SORTING VPS16"/>
    <property type="match status" value="1"/>
</dbReference>
<dbReference type="EMBL" id="JBBPEH010000013">
    <property type="protein sequence ID" value="KAK7530915.1"/>
    <property type="molecule type" value="Genomic_DNA"/>
</dbReference>
<dbReference type="PANTHER" id="PTHR12811:SF0">
    <property type="entry name" value="VACUOLAR PROTEIN SORTING-ASSOCIATED PROTEIN 16 HOMOLOG"/>
    <property type="match status" value="1"/>
</dbReference>
<dbReference type="InterPro" id="IPR006925">
    <property type="entry name" value="Vps16_C"/>
</dbReference>
<evidence type="ECO:0000259" key="5">
    <source>
        <dbReference type="Pfam" id="PF04841"/>
    </source>
</evidence>
<dbReference type="SUPFAM" id="SSF50978">
    <property type="entry name" value="WD40 repeat-like"/>
    <property type="match status" value="1"/>
</dbReference>
<evidence type="ECO:0000313" key="7">
    <source>
        <dbReference type="Proteomes" id="UP001360953"/>
    </source>
</evidence>
<dbReference type="RefSeq" id="XP_066650988.1">
    <property type="nucleotide sequence ID" value="XM_066801761.1"/>
</dbReference>
<comment type="similarity">
    <text evidence="1 2">Belongs to the VPS16 family.</text>
</comment>
<evidence type="ECO:0000259" key="4">
    <source>
        <dbReference type="Pfam" id="PF04840"/>
    </source>
</evidence>
<dbReference type="Pfam" id="PF04841">
    <property type="entry name" value="Vps16_N"/>
    <property type="match status" value="1"/>
</dbReference>
<dbReference type="InterPro" id="IPR015943">
    <property type="entry name" value="WD40/YVTN_repeat-like_dom_sf"/>
</dbReference>
<dbReference type="Gene3D" id="1.10.150.780">
    <property type="entry name" value="Vps16, C-terminal region"/>
    <property type="match status" value="1"/>
</dbReference>
<name>A0ABR1L8F2_9PEZI</name>
<accession>A0ABR1L8F2</accession>
<organism evidence="6 7">
    <name type="scientific">Phyllosticta citribraziliensis</name>
    <dbReference type="NCBI Taxonomy" id="989973"/>
    <lineage>
        <taxon>Eukaryota</taxon>
        <taxon>Fungi</taxon>
        <taxon>Dikarya</taxon>
        <taxon>Ascomycota</taxon>
        <taxon>Pezizomycotina</taxon>
        <taxon>Dothideomycetes</taxon>
        <taxon>Dothideomycetes incertae sedis</taxon>
        <taxon>Botryosphaeriales</taxon>
        <taxon>Phyllostictaceae</taxon>
        <taxon>Phyllosticta</taxon>
    </lineage>
</organism>
<feature type="domain" description="Vps16 N-terminal" evidence="5">
    <location>
        <begin position="39"/>
        <end position="442"/>
    </location>
</feature>
<feature type="region of interest" description="Disordered" evidence="3">
    <location>
        <begin position="1"/>
        <end position="40"/>
    </location>
</feature>
<keyword evidence="7" id="KW-1185">Reference proteome</keyword>
<comment type="caution">
    <text evidence="6">The sequence shown here is derived from an EMBL/GenBank/DDBJ whole genome shotgun (WGS) entry which is preliminary data.</text>
</comment>
<dbReference type="InterPro" id="IPR036322">
    <property type="entry name" value="WD40_repeat_dom_sf"/>
</dbReference>
<dbReference type="PIRSF" id="PIRSF007949">
    <property type="entry name" value="VPS16"/>
    <property type="match status" value="1"/>
</dbReference>
<dbReference type="InterPro" id="IPR006926">
    <property type="entry name" value="Vps16_N"/>
</dbReference>
<comment type="function">
    <text evidence="2">Essential for vacuolar protein sorting. Required for vacuole biogenesis, stability and to maintain vacuole morphology.</text>
</comment>
<proteinExistence type="inferred from homology"/>
<reference evidence="6 7" key="1">
    <citation type="submission" date="2024-04" db="EMBL/GenBank/DDBJ databases">
        <title>Phyllosticta paracitricarpa is synonymous to the EU quarantine fungus P. citricarpa based on phylogenomic analyses.</title>
        <authorList>
            <consortium name="Lawrence Berkeley National Laboratory"/>
            <person name="Van ingen-buijs V.A."/>
            <person name="Van westerhoven A.C."/>
            <person name="Haridas S."/>
            <person name="Skiadas P."/>
            <person name="Martin F."/>
            <person name="Groenewald J.Z."/>
            <person name="Crous P.W."/>
            <person name="Seidl M.F."/>
        </authorList>
    </citation>
    <scope>NUCLEOTIDE SEQUENCE [LARGE SCALE GENOMIC DNA]</scope>
    <source>
        <strain evidence="6 7">CPC 17464</strain>
    </source>
</reference>
<feature type="domain" description="Vps16 C-terminal" evidence="4">
    <location>
        <begin position="536"/>
        <end position="854"/>
    </location>
</feature>
<dbReference type="Gene3D" id="2.130.10.10">
    <property type="entry name" value="YVTN repeat-like/Quinoprotein amine dehydrogenase"/>
    <property type="match status" value="1"/>
</dbReference>
<keyword evidence="2" id="KW-0653">Protein transport</keyword>
<evidence type="ECO:0000313" key="6">
    <source>
        <dbReference type="EMBL" id="KAK7530915.1"/>
    </source>
</evidence>